<name>A0A2S5SWZ4_9BURK</name>
<gene>
    <name evidence="2" type="ORF">C1704_03685</name>
</gene>
<evidence type="ECO:0000256" key="1">
    <source>
        <dbReference type="SAM" id="Phobius"/>
    </source>
</evidence>
<feature type="transmembrane region" description="Helical" evidence="1">
    <location>
        <begin position="353"/>
        <end position="377"/>
    </location>
</feature>
<comment type="caution">
    <text evidence="2">The sequence shown here is derived from an EMBL/GenBank/DDBJ whole genome shotgun (WGS) entry which is preliminary data.</text>
</comment>
<dbReference type="AlphaFoldDB" id="A0A2S5SWZ4"/>
<protein>
    <recommendedName>
        <fullName evidence="4">DUF898 domain-containing protein</fullName>
    </recommendedName>
</protein>
<dbReference type="EMBL" id="PSNX01000003">
    <property type="protein sequence ID" value="PPE67280.1"/>
    <property type="molecule type" value="Genomic_DNA"/>
</dbReference>
<feature type="transmembrane region" description="Helical" evidence="1">
    <location>
        <begin position="174"/>
        <end position="197"/>
    </location>
</feature>
<evidence type="ECO:0000313" key="2">
    <source>
        <dbReference type="EMBL" id="PPE67280.1"/>
    </source>
</evidence>
<feature type="transmembrane region" description="Helical" evidence="1">
    <location>
        <begin position="217"/>
        <end position="237"/>
    </location>
</feature>
<dbReference type="RefSeq" id="WP_104301113.1">
    <property type="nucleotide sequence ID" value="NZ_PSNX01000003.1"/>
</dbReference>
<dbReference type="Pfam" id="PF05987">
    <property type="entry name" value="DUF898"/>
    <property type="match status" value="1"/>
</dbReference>
<evidence type="ECO:0008006" key="4">
    <source>
        <dbReference type="Google" id="ProtNLM"/>
    </source>
</evidence>
<dbReference type="InterPro" id="IPR010295">
    <property type="entry name" value="DUF898"/>
</dbReference>
<dbReference type="OrthoDB" id="9765721at2"/>
<feature type="transmembrane region" description="Helical" evidence="1">
    <location>
        <begin position="301"/>
        <end position="324"/>
    </location>
</feature>
<proteinExistence type="predicted"/>
<keyword evidence="1" id="KW-1133">Transmembrane helix</keyword>
<feature type="transmembrane region" description="Helical" evidence="1">
    <location>
        <begin position="266"/>
        <end position="289"/>
    </location>
</feature>
<accession>A0A2S5SWZ4</accession>
<reference evidence="2 3" key="1">
    <citation type="submission" date="2018-02" db="EMBL/GenBank/DDBJ databases">
        <title>Reclassifiation of [Polyangium] brachysporum DSM 7029 as Guopingzhaonella breviflexa gen. nov., sp. nov., a member of the family Comamonadaceae.</title>
        <authorList>
            <person name="Tang B."/>
        </authorList>
    </citation>
    <scope>NUCLEOTIDE SEQUENCE [LARGE SCALE GENOMIC DNA]</scope>
    <source>
        <strain evidence="2 3">BCRC 80649</strain>
    </source>
</reference>
<sequence>MHTNTPGPVPGNLVDSGKLSGVVTAMGGDRNSNSIFSRLLHPDQAHHVPIEFTGSGSEYFRIWIVNLLLTLVTLGIYYPWAKVRRLRYFYGNTLVAGHALDFHGEPKKMLRGSALAGLLFLVYSQALDYSPLAGLIGAVLVSALWPPLLRAALQFRTAHTSWRGMRFGFGGGTAEAYQVLAVPLALSLIPLALVAYADTVSDDPASAAPLTSGVAPWLLMMAAALGLFLVTLPYFYWRLKKYQHNHYRLGQLQSELRVGPMPVYGVVLRTLGLFLLPAVLAAGVVAVLHGGIPGLDGGTPMILLLMMLFGILFIVGGLYFYIVVLPYFTVRMQNLVWTKTGNRYLRFRSELRFARYLGLQIKNYLLVLLTLGLYWPWAAVANRRMRLEAITLVSRVDLDDLVMAIRPKAGDAAADMGDELMGIDVGF</sequence>
<evidence type="ECO:0000313" key="3">
    <source>
        <dbReference type="Proteomes" id="UP000238605"/>
    </source>
</evidence>
<organism evidence="2 3">
    <name type="scientific">Caldimonas caldifontis</name>
    <dbReference type="NCBI Taxonomy" id="1452508"/>
    <lineage>
        <taxon>Bacteria</taxon>
        <taxon>Pseudomonadati</taxon>
        <taxon>Pseudomonadota</taxon>
        <taxon>Betaproteobacteria</taxon>
        <taxon>Burkholderiales</taxon>
        <taxon>Sphaerotilaceae</taxon>
        <taxon>Caldimonas</taxon>
    </lineage>
</organism>
<keyword evidence="1" id="KW-0812">Transmembrane</keyword>
<feature type="transmembrane region" description="Helical" evidence="1">
    <location>
        <begin position="132"/>
        <end position="153"/>
    </location>
</feature>
<dbReference type="Proteomes" id="UP000238605">
    <property type="component" value="Unassembled WGS sequence"/>
</dbReference>
<feature type="transmembrane region" description="Helical" evidence="1">
    <location>
        <begin position="60"/>
        <end position="80"/>
    </location>
</feature>
<feature type="transmembrane region" description="Helical" evidence="1">
    <location>
        <begin position="109"/>
        <end position="126"/>
    </location>
</feature>
<keyword evidence="3" id="KW-1185">Reference proteome</keyword>
<keyword evidence="1" id="KW-0472">Membrane</keyword>